<dbReference type="EMBL" id="JACGCM010002624">
    <property type="protein sequence ID" value="KAF6137828.1"/>
    <property type="molecule type" value="Genomic_DNA"/>
</dbReference>
<keyword evidence="4" id="KW-0503">Monooxygenase</keyword>
<comment type="cofactor">
    <cofactor evidence="3">
        <name>heme</name>
        <dbReference type="ChEBI" id="CHEBI:30413"/>
    </cofactor>
</comment>
<evidence type="ECO:0000256" key="1">
    <source>
        <dbReference type="ARBA" id="ARBA00022723"/>
    </source>
</evidence>
<dbReference type="AlphaFoldDB" id="A0A7J7L5I7"/>
<dbReference type="InterPro" id="IPR017972">
    <property type="entry name" value="Cyt_P450_CS"/>
</dbReference>
<keyword evidence="6" id="KW-1185">Reference proteome</keyword>
<keyword evidence="3 4" id="KW-0349">Heme</keyword>
<reference evidence="5 6" key="1">
    <citation type="journal article" date="2020" name="IScience">
        <title>Genome Sequencing of the Endangered Kingdonia uniflora (Circaeasteraceae, Ranunculales) Reveals Potential Mechanisms of Evolutionary Specialization.</title>
        <authorList>
            <person name="Sun Y."/>
            <person name="Deng T."/>
            <person name="Zhang A."/>
            <person name="Moore M.J."/>
            <person name="Landis J.B."/>
            <person name="Lin N."/>
            <person name="Zhang H."/>
            <person name="Zhang X."/>
            <person name="Huang J."/>
            <person name="Zhang X."/>
            <person name="Sun H."/>
            <person name="Wang H."/>
        </authorList>
    </citation>
    <scope>NUCLEOTIDE SEQUENCE [LARGE SCALE GENOMIC DNA]</scope>
    <source>
        <strain evidence="5">TB1705</strain>
        <tissue evidence="5">Leaf</tissue>
    </source>
</reference>
<proteinExistence type="inferred from homology"/>
<name>A0A7J7L5I7_9MAGN</name>
<keyword evidence="4" id="KW-0560">Oxidoreductase</keyword>
<dbReference type="GO" id="GO:0005506">
    <property type="term" value="F:iron ion binding"/>
    <property type="evidence" value="ECO:0007669"/>
    <property type="project" value="InterPro"/>
</dbReference>
<protein>
    <recommendedName>
        <fullName evidence="7">Cytochrome P450</fullName>
    </recommendedName>
</protein>
<evidence type="ECO:0000256" key="4">
    <source>
        <dbReference type="RuleBase" id="RU000461"/>
    </source>
</evidence>
<evidence type="ECO:0000313" key="6">
    <source>
        <dbReference type="Proteomes" id="UP000541444"/>
    </source>
</evidence>
<dbReference type="OrthoDB" id="1372046at2759"/>
<evidence type="ECO:0000313" key="5">
    <source>
        <dbReference type="EMBL" id="KAF6137828.1"/>
    </source>
</evidence>
<comment type="similarity">
    <text evidence="4">Belongs to the cytochrome P450 family.</text>
</comment>
<dbReference type="PROSITE" id="PS00086">
    <property type="entry name" value="CYTOCHROME_P450"/>
    <property type="match status" value="1"/>
</dbReference>
<dbReference type="PANTHER" id="PTHR24286:SF220">
    <property type="entry name" value="ABSCISIC ACID 8'-HYDROXYLASE 2"/>
    <property type="match status" value="1"/>
</dbReference>
<dbReference type="Pfam" id="PF00067">
    <property type="entry name" value="p450"/>
    <property type="match status" value="1"/>
</dbReference>
<keyword evidence="1 3" id="KW-0479">Metal-binding</keyword>
<dbReference type="PANTHER" id="PTHR24286">
    <property type="entry name" value="CYTOCHROME P450 26"/>
    <property type="match status" value="1"/>
</dbReference>
<dbReference type="Gene3D" id="1.10.630.10">
    <property type="entry name" value="Cytochrome P450"/>
    <property type="match status" value="1"/>
</dbReference>
<accession>A0A7J7L5I7</accession>
<dbReference type="GO" id="GO:0016125">
    <property type="term" value="P:sterol metabolic process"/>
    <property type="evidence" value="ECO:0007669"/>
    <property type="project" value="TreeGrafter"/>
</dbReference>
<dbReference type="SUPFAM" id="SSF48264">
    <property type="entry name" value="Cytochrome P450"/>
    <property type="match status" value="1"/>
</dbReference>
<gene>
    <name evidence="5" type="ORF">GIB67_040536</name>
</gene>
<evidence type="ECO:0000256" key="2">
    <source>
        <dbReference type="ARBA" id="ARBA00023004"/>
    </source>
</evidence>
<dbReference type="GO" id="GO:0044550">
    <property type="term" value="P:secondary metabolite biosynthetic process"/>
    <property type="evidence" value="ECO:0007669"/>
    <property type="project" value="UniProtKB-ARBA"/>
</dbReference>
<sequence>MVINNNNMETYLFLFLALLVLMFFSLGVKWCFIWHGDIFKTHILGCPSVMVSTPELTKDVLVNRAHLFKPTYPLTKETLIGPKALFFHQGDYHAKLKKLVQASFVPNVLKASVCDIERIVRGILPSLENKTINTLKEMKRFAFDVAMLSVFGRTYDVEIEGIKELYHIMEGGYNSMPFKLPGTPFKKAVKARELLNGTMRRVIDKRREGNGYGAGLLGKLLESQDMSKMLSDSQVADNVIGVIFAAHDTTASVLTWILKYLHDSAEVLNAVTVEQEKIRRRLIEDDRDLSWEDFKNMQLTNQVIQETLRTSSIISFTFREAVEDVELEGFLIPKGWKVLPLFRAIHHSEEIYPEHEKFNPSRFEAQPRPNTYLPFGTGGHSCPGSELAKLEMLVLLHHLTNDYRWEVVGEKEGIQYMPFPVPIGGLPLKITHKEEQTN</sequence>
<dbReference type="Proteomes" id="UP000541444">
    <property type="component" value="Unassembled WGS sequence"/>
</dbReference>
<dbReference type="InterPro" id="IPR002401">
    <property type="entry name" value="Cyt_P450_E_grp-I"/>
</dbReference>
<feature type="binding site" description="axial binding residue" evidence="3">
    <location>
        <position position="382"/>
    </location>
    <ligand>
        <name>heme</name>
        <dbReference type="ChEBI" id="CHEBI:30413"/>
    </ligand>
    <ligandPart>
        <name>Fe</name>
        <dbReference type="ChEBI" id="CHEBI:18248"/>
    </ligandPart>
</feature>
<keyword evidence="2 3" id="KW-0408">Iron</keyword>
<dbReference type="PRINTS" id="PR00385">
    <property type="entry name" value="P450"/>
</dbReference>
<dbReference type="PRINTS" id="PR00463">
    <property type="entry name" value="EP450I"/>
</dbReference>
<dbReference type="GO" id="GO:0004497">
    <property type="term" value="F:monooxygenase activity"/>
    <property type="evidence" value="ECO:0007669"/>
    <property type="project" value="UniProtKB-KW"/>
</dbReference>
<dbReference type="GO" id="GO:0016705">
    <property type="term" value="F:oxidoreductase activity, acting on paired donors, with incorporation or reduction of molecular oxygen"/>
    <property type="evidence" value="ECO:0007669"/>
    <property type="project" value="InterPro"/>
</dbReference>
<comment type="caution">
    <text evidence="5">The sequence shown here is derived from an EMBL/GenBank/DDBJ whole genome shotgun (WGS) entry which is preliminary data.</text>
</comment>
<dbReference type="InterPro" id="IPR036396">
    <property type="entry name" value="Cyt_P450_sf"/>
</dbReference>
<evidence type="ECO:0000256" key="3">
    <source>
        <dbReference type="PIRSR" id="PIRSR602401-1"/>
    </source>
</evidence>
<evidence type="ECO:0008006" key="7">
    <source>
        <dbReference type="Google" id="ProtNLM"/>
    </source>
</evidence>
<dbReference type="GO" id="GO:0020037">
    <property type="term" value="F:heme binding"/>
    <property type="evidence" value="ECO:0007669"/>
    <property type="project" value="InterPro"/>
</dbReference>
<dbReference type="InterPro" id="IPR001128">
    <property type="entry name" value="Cyt_P450"/>
</dbReference>
<organism evidence="5 6">
    <name type="scientific">Kingdonia uniflora</name>
    <dbReference type="NCBI Taxonomy" id="39325"/>
    <lineage>
        <taxon>Eukaryota</taxon>
        <taxon>Viridiplantae</taxon>
        <taxon>Streptophyta</taxon>
        <taxon>Embryophyta</taxon>
        <taxon>Tracheophyta</taxon>
        <taxon>Spermatophyta</taxon>
        <taxon>Magnoliopsida</taxon>
        <taxon>Ranunculales</taxon>
        <taxon>Circaeasteraceae</taxon>
        <taxon>Kingdonia</taxon>
    </lineage>
</organism>